<dbReference type="PANTHER" id="PTHR28089:SF1">
    <property type="entry name" value="PROTEIN ZDS1-RELATED"/>
    <property type="match status" value="1"/>
</dbReference>
<dbReference type="InterPro" id="IPR013941">
    <property type="entry name" value="ZDS1_C"/>
</dbReference>
<dbReference type="Pfam" id="PF08632">
    <property type="entry name" value="Zds_C"/>
    <property type="match status" value="1"/>
</dbReference>
<evidence type="ECO:0000313" key="4">
    <source>
        <dbReference type="EMBL" id="ORY69405.1"/>
    </source>
</evidence>
<feature type="compositionally biased region" description="Basic and acidic residues" evidence="2">
    <location>
        <begin position="666"/>
        <end position="687"/>
    </location>
</feature>
<feature type="compositionally biased region" description="Basic and acidic residues" evidence="2">
    <location>
        <begin position="72"/>
        <end position="88"/>
    </location>
</feature>
<feature type="compositionally biased region" description="Low complexity" evidence="2">
    <location>
        <begin position="137"/>
        <end position="156"/>
    </location>
</feature>
<feature type="compositionally biased region" description="Low complexity" evidence="2">
    <location>
        <begin position="21"/>
        <end position="37"/>
    </location>
</feature>
<evidence type="ECO:0000256" key="1">
    <source>
        <dbReference type="SAM" id="Coils"/>
    </source>
</evidence>
<keyword evidence="5" id="KW-1185">Reference proteome</keyword>
<feature type="compositionally biased region" description="Pro residues" evidence="2">
    <location>
        <begin position="127"/>
        <end position="136"/>
    </location>
</feature>
<gene>
    <name evidence="4" type="ORF">BCR35DRAFT_167743</name>
</gene>
<dbReference type="EMBL" id="MCGR01000056">
    <property type="protein sequence ID" value="ORY69405.1"/>
    <property type="molecule type" value="Genomic_DNA"/>
</dbReference>
<evidence type="ECO:0000259" key="3">
    <source>
        <dbReference type="SMART" id="SM01327"/>
    </source>
</evidence>
<evidence type="ECO:0000313" key="5">
    <source>
        <dbReference type="Proteomes" id="UP000193467"/>
    </source>
</evidence>
<dbReference type="STRING" id="106004.A0A1Y2EF16"/>
<dbReference type="InParanoid" id="A0A1Y2EF16"/>
<feature type="compositionally biased region" description="Basic and acidic residues" evidence="2">
    <location>
        <begin position="695"/>
        <end position="726"/>
    </location>
</feature>
<evidence type="ECO:0000256" key="2">
    <source>
        <dbReference type="SAM" id="MobiDB-lite"/>
    </source>
</evidence>
<keyword evidence="1" id="KW-0175">Coiled coil</keyword>
<comment type="caution">
    <text evidence="4">The sequence shown here is derived from an EMBL/GenBank/DDBJ whole genome shotgun (WGS) entry which is preliminary data.</text>
</comment>
<dbReference type="SMART" id="SM01327">
    <property type="entry name" value="Zds_C"/>
    <property type="match status" value="1"/>
</dbReference>
<feature type="compositionally biased region" description="Gly residues" evidence="2">
    <location>
        <begin position="269"/>
        <end position="280"/>
    </location>
</feature>
<feature type="compositionally biased region" description="Pro residues" evidence="2">
    <location>
        <begin position="553"/>
        <end position="579"/>
    </location>
</feature>
<feature type="non-terminal residue" evidence="4">
    <location>
        <position position="817"/>
    </location>
</feature>
<feature type="region of interest" description="Disordered" evidence="2">
    <location>
        <begin position="1"/>
        <end position="230"/>
    </location>
</feature>
<feature type="compositionally biased region" description="Basic and acidic residues" evidence="2">
    <location>
        <begin position="324"/>
        <end position="335"/>
    </location>
</feature>
<dbReference type="AlphaFoldDB" id="A0A1Y2EF16"/>
<dbReference type="InterPro" id="IPR040206">
    <property type="entry name" value="Zds1/2"/>
</dbReference>
<feature type="compositionally biased region" description="Basic and acidic residues" evidence="2">
    <location>
        <begin position="305"/>
        <end position="316"/>
    </location>
</feature>
<feature type="region of interest" description="Disordered" evidence="2">
    <location>
        <begin position="263"/>
        <end position="335"/>
    </location>
</feature>
<organism evidence="4 5">
    <name type="scientific">Leucosporidium creatinivorum</name>
    <dbReference type="NCBI Taxonomy" id="106004"/>
    <lineage>
        <taxon>Eukaryota</taxon>
        <taxon>Fungi</taxon>
        <taxon>Dikarya</taxon>
        <taxon>Basidiomycota</taxon>
        <taxon>Pucciniomycotina</taxon>
        <taxon>Microbotryomycetes</taxon>
        <taxon>Leucosporidiales</taxon>
        <taxon>Leucosporidium</taxon>
    </lineage>
</organism>
<dbReference type="GO" id="GO:0010971">
    <property type="term" value="P:positive regulation of G2/M transition of mitotic cell cycle"/>
    <property type="evidence" value="ECO:0007669"/>
    <property type="project" value="TreeGrafter"/>
</dbReference>
<dbReference type="GO" id="GO:0030010">
    <property type="term" value="P:establishment of cell polarity"/>
    <property type="evidence" value="ECO:0007669"/>
    <property type="project" value="TreeGrafter"/>
</dbReference>
<dbReference type="OrthoDB" id="5589766at2759"/>
<accession>A0A1Y2EF16</accession>
<protein>
    <recommendedName>
        <fullName evidence="3">Protein Zds1 C-terminal domain-containing protein</fullName>
    </recommendedName>
</protein>
<feature type="compositionally biased region" description="Low complexity" evidence="2">
    <location>
        <begin position="1"/>
        <end position="11"/>
    </location>
</feature>
<feature type="domain" description="Protein Zds1 C-terminal" evidence="3">
    <location>
        <begin position="768"/>
        <end position="815"/>
    </location>
</feature>
<feature type="compositionally biased region" description="Pro residues" evidence="2">
    <location>
        <begin position="603"/>
        <end position="619"/>
    </location>
</feature>
<feature type="coiled-coil region" evidence="1">
    <location>
        <begin position="335"/>
        <end position="362"/>
    </location>
</feature>
<reference evidence="4 5" key="1">
    <citation type="submission" date="2016-07" db="EMBL/GenBank/DDBJ databases">
        <title>Pervasive Adenine N6-methylation of Active Genes in Fungi.</title>
        <authorList>
            <consortium name="DOE Joint Genome Institute"/>
            <person name="Mondo S.J."/>
            <person name="Dannebaum R.O."/>
            <person name="Kuo R.C."/>
            <person name="Labutti K."/>
            <person name="Haridas S."/>
            <person name="Kuo A."/>
            <person name="Salamov A."/>
            <person name="Ahrendt S.R."/>
            <person name="Lipzen A."/>
            <person name="Sullivan W."/>
            <person name="Andreopoulos W.B."/>
            <person name="Clum A."/>
            <person name="Lindquist E."/>
            <person name="Daum C."/>
            <person name="Ramamoorthy G.K."/>
            <person name="Gryganskyi A."/>
            <person name="Culley D."/>
            <person name="Magnuson J.K."/>
            <person name="James T.Y."/>
            <person name="O'Malley M.A."/>
            <person name="Stajich J.E."/>
            <person name="Spatafora J.W."/>
            <person name="Visel A."/>
            <person name="Grigoriev I.V."/>
        </authorList>
    </citation>
    <scope>NUCLEOTIDE SEQUENCE [LARGE SCALE GENOMIC DNA]</scope>
    <source>
        <strain evidence="4 5">62-1032</strain>
    </source>
</reference>
<dbReference type="GO" id="GO:0005737">
    <property type="term" value="C:cytoplasm"/>
    <property type="evidence" value="ECO:0007669"/>
    <property type="project" value="TreeGrafter"/>
</dbReference>
<feature type="compositionally biased region" description="Low complexity" evidence="2">
    <location>
        <begin position="389"/>
        <end position="411"/>
    </location>
</feature>
<dbReference type="Proteomes" id="UP000193467">
    <property type="component" value="Unassembled WGS sequence"/>
</dbReference>
<feature type="compositionally biased region" description="Pro residues" evidence="2">
    <location>
        <begin position="743"/>
        <end position="762"/>
    </location>
</feature>
<name>A0A1Y2EF16_9BASI</name>
<dbReference type="PANTHER" id="PTHR28089">
    <property type="entry name" value="PROTEIN ZDS1-RELATED"/>
    <property type="match status" value="1"/>
</dbReference>
<feature type="compositionally biased region" description="Pro residues" evidence="2">
    <location>
        <begin position="201"/>
        <end position="210"/>
    </location>
</feature>
<feature type="compositionally biased region" description="Low complexity" evidence="2">
    <location>
        <begin position="593"/>
        <end position="602"/>
    </location>
</feature>
<sequence>MSNSLRMSLSPPLSPSPPSPSASHPSTSSSSSLSPTSAYAPQQPDQLSPTAPLHTRARSGSASRTWEEAQAEELRQREQDNQRAREMAQDGTGEAGAISAGELRAEMETLLSLRRRSLSQPASVDPDLPPPSPTSPTQPSYPHHSSHPQPSTSRPQLSLQIAVPATSPGGGPISPTAPTAAETGTLVRRKSSISTRLPSDHPLPSPPLPSPTGSAFSPPSPDGVDAAHTSQDLFWLPASLHPELAPQEFKAFIREQTRPDALARRTSMGGRGGYAGAGGGRVDRKKSMLRGEYKPMQGDGVEEEGQPRMRERRPEGLSRTASEGSKRTTTRVDFEELTIRDLQRLEELAAHAEAESVKEGEEEGERLGRVLRRSLSLNPNLVAAAAAGAHLPLSSEPTVSDPSTAADSDSPLIVHSPGQILRRTARTKIRKAGLAGDGGGHRFGPSRRVRSASGDMSSHTASVEDDDSIGGNTSVDSLDSGEAMQVASEIVDGDPGGRSIASSPSSDNQHEVQYFEDAPSMDIIEDFPPNAIDGAWLSDEPTKPTSPVDLNAPLPPPPVQAPPPVRPPLHSPPSLPAAPSPSSADYDWSTHHQPQQQQQQLPPAQPYVPPPPVPAPAPLPERKDSVSATLPPPAPASSSSSRSSSMSDGKKKSGWARLGLSVKGASSDDKKKGKGKDKGEKEMEKVVEAAVKQQQLDREKEARDTRDREEKERKEREKEQSKEKEGGFFGGLFGKRKSEQEPVAPPTPSPPPEIRTPPPPPTASGALAPDGRYINFYRLPIHVERAVYRLSHIKLANPRRPLYEQVLISNLMWVSRR</sequence>
<feature type="compositionally biased region" description="Polar residues" evidence="2">
    <location>
        <begin position="39"/>
        <end position="49"/>
    </location>
</feature>
<proteinExistence type="predicted"/>
<feature type="region of interest" description="Disordered" evidence="2">
    <location>
        <begin position="389"/>
        <end position="767"/>
    </location>
</feature>
<feature type="compositionally biased region" description="Basic and acidic residues" evidence="2">
    <location>
        <begin position="281"/>
        <end position="293"/>
    </location>
</feature>
<feature type="compositionally biased region" description="Low complexity" evidence="2">
    <location>
        <begin position="636"/>
        <end position="647"/>
    </location>
</feature>